<evidence type="ECO:0000313" key="1">
    <source>
        <dbReference type="EMBL" id="KAH7930474.1"/>
    </source>
</evidence>
<comment type="caution">
    <text evidence="1">The sequence shown here is derived from an EMBL/GenBank/DDBJ whole genome shotgun (WGS) entry which is preliminary data.</text>
</comment>
<name>A0ACB8BXS8_9AGAM</name>
<organism evidence="1 2">
    <name type="scientific">Leucogyrophana mollusca</name>
    <dbReference type="NCBI Taxonomy" id="85980"/>
    <lineage>
        <taxon>Eukaryota</taxon>
        <taxon>Fungi</taxon>
        <taxon>Dikarya</taxon>
        <taxon>Basidiomycota</taxon>
        <taxon>Agaricomycotina</taxon>
        <taxon>Agaricomycetes</taxon>
        <taxon>Agaricomycetidae</taxon>
        <taxon>Boletales</taxon>
        <taxon>Boletales incertae sedis</taxon>
        <taxon>Leucogyrophana</taxon>
    </lineage>
</organism>
<keyword evidence="2" id="KW-1185">Reference proteome</keyword>
<gene>
    <name evidence="1" type="ORF">BV22DRAFT_1028444</name>
</gene>
<accession>A0ACB8BXS8</accession>
<protein>
    <submittedName>
        <fullName evidence="1">Uncharacterized protein</fullName>
    </submittedName>
</protein>
<sequence length="519" mass="58486">MHIPTIEWGVPISDKAKWDAILGHCQREGVQWLWMDIICMNQTKDSPEANREKAMEVPKMSSHFREATACLVIPDGYEVFSVAYKQVMGVYFAFANTGASILDNAVAIWNSMEMMNVVITDAWFSRLWTYQEFLLPKRHVLLDNQELDVDGIRRVVDWYHQILRNGSLKRPEGGKEYPFVKPDSELVIVGWSPEHMGYDLKEELKQRGCLDLVRVVDQTRRKKTAKDEDRLFALYGLISDDEKVPVEISPDSQDASGAHAAGEATLRLKWKQTMSKILTMGRVWPLLYNAIDPDDMVVGTNWMPKITTPRDHSRGIWSGPLAFDTIHATNQHAIQVSDSGLHIAVRKVGHVIGASVSIGDGGGELNKIIVCIWILMAKGYDIEPIVEQFKYGLAHADRDAVLPHEVEGSQIALEAALRAESLGECFKIFEKADLRKKLVYGDGVSGWNRQVLCLEVEGRSEPLVFLAWIHGSTQPVKGRCWVLDITSEPVESVKKWVIANRTAQNTFTKIGTMYARPCI</sequence>
<dbReference type="Proteomes" id="UP000790709">
    <property type="component" value="Unassembled WGS sequence"/>
</dbReference>
<evidence type="ECO:0000313" key="2">
    <source>
        <dbReference type="Proteomes" id="UP000790709"/>
    </source>
</evidence>
<dbReference type="EMBL" id="MU266332">
    <property type="protein sequence ID" value="KAH7930474.1"/>
    <property type="molecule type" value="Genomic_DNA"/>
</dbReference>
<reference evidence="1" key="1">
    <citation type="journal article" date="2021" name="New Phytol.">
        <title>Evolutionary innovations through gain and loss of genes in the ectomycorrhizal Boletales.</title>
        <authorList>
            <person name="Wu G."/>
            <person name="Miyauchi S."/>
            <person name="Morin E."/>
            <person name="Kuo A."/>
            <person name="Drula E."/>
            <person name="Varga T."/>
            <person name="Kohler A."/>
            <person name="Feng B."/>
            <person name="Cao Y."/>
            <person name="Lipzen A."/>
            <person name="Daum C."/>
            <person name="Hundley H."/>
            <person name="Pangilinan J."/>
            <person name="Johnson J."/>
            <person name="Barry K."/>
            <person name="LaButti K."/>
            <person name="Ng V."/>
            <person name="Ahrendt S."/>
            <person name="Min B."/>
            <person name="Choi I.G."/>
            <person name="Park H."/>
            <person name="Plett J.M."/>
            <person name="Magnuson J."/>
            <person name="Spatafora J.W."/>
            <person name="Nagy L.G."/>
            <person name="Henrissat B."/>
            <person name="Grigoriev I.V."/>
            <person name="Yang Z.L."/>
            <person name="Xu J."/>
            <person name="Martin F.M."/>
        </authorList>
    </citation>
    <scope>NUCLEOTIDE SEQUENCE</scope>
    <source>
        <strain evidence="1">KUC20120723A-06</strain>
    </source>
</reference>
<proteinExistence type="predicted"/>